<dbReference type="PANTHER" id="PTHR40465:SF1">
    <property type="entry name" value="DUF6534 DOMAIN-CONTAINING PROTEIN"/>
    <property type="match status" value="1"/>
</dbReference>
<gene>
    <name evidence="4" type="ORF">DMC30DRAFT_430044</name>
</gene>
<evidence type="ECO:0000259" key="3">
    <source>
        <dbReference type="Pfam" id="PF20152"/>
    </source>
</evidence>
<dbReference type="EMBL" id="SOZI01000194">
    <property type="protein sequence ID" value="TNY17536.1"/>
    <property type="molecule type" value="Genomic_DNA"/>
</dbReference>
<evidence type="ECO:0000313" key="5">
    <source>
        <dbReference type="Proteomes" id="UP000311382"/>
    </source>
</evidence>
<dbReference type="STRING" id="5288.A0A5C5FMU4"/>
<dbReference type="Proteomes" id="UP000311382">
    <property type="component" value="Unassembled WGS sequence"/>
</dbReference>
<dbReference type="Pfam" id="PF20152">
    <property type="entry name" value="DUF6534"/>
    <property type="match status" value="1"/>
</dbReference>
<feature type="region of interest" description="Disordered" evidence="1">
    <location>
        <begin position="308"/>
        <end position="376"/>
    </location>
</feature>
<proteinExistence type="predicted"/>
<keyword evidence="5" id="KW-1185">Reference proteome</keyword>
<organism evidence="4 5">
    <name type="scientific">Rhodotorula diobovata</name>
    <dbReference type="NCBI Taxonomy" id="5288"/>
    <lineage>
        <taxon>Eukaryota</taxon>
        <taxon>Fungi</taxon>
        <taxon>Dikarya</taxon>
        <taxon>Basidiomycota</taxon>
        <taxon>Pucciniomycotina</taxon>
        <taxon>Microbotryomycetes</taxon>
        <taxon>Sporidiobolales</taxon>
        <taxon>Sporidiobolaceae</taxon>
        <taxon>Rhodotorula</taxon>
    </lineage>
</organism>
<keyword evidence="2" id="KW-1133">Transmembrane helix</keyword>
<keyword evidence="2" id="KW-0812">Transmembrane</keyword>
<reference evidence="4 5" key="1">
    <citation type="submission" date="2019-03" db="EMBL/GenBank/DDBJ databases">
        <title>Rhodosporidium diobovatum UCD-FST 08-225 genome sequencing, assembly, and annotation.</title>
        <authorList>
            <person name="Fakankun I.U."/>
            <person name="Fristensky B."/>
            <person name="Levin D.B."/>
        </authorList>
    </citation>
    <scope>NUCLEOTIDE SEQUENCE [LARGE SCALE GENOMIC DNA]</scope>
    <source>
        <strain evidence="4 5">UCD-FST 08-225</strain>
    </source>
</reference>
<feature type="transmembrane region" description="Helical" evidence="2">
    <location>
        <begin position="165"/>
        <end position="187"/>
    </location>
</feature>
<feature type="compositionally biased region" description="Basic and acidic residues" evidence="1">
    <location>
        <begin position="360"/>
        <end position="372"/>
    </location>
</feature>
<evidence type="ECO:0000313" key="4">
    <source>
        <dbReference type="EMBL" id="TNY17536.1"/>
    </source>
</evidence>
<evidence type="ECO:0000256" key="2">
    <source>
        <dbReference type="SAM" id="Phobius"/>
    </source>
</evidence>
<accession>A0A5C5FMU4</accession>
<protein>
    <recommendedName>
        <fullName evidence="3">DUF6534 domain-containing protein</fullName>
    </recommendedName>
</protein>
<dbReference type="InterPro" id="IPR045339">
    <property type="entry name" value="DUF6534"/>
</dbReference>
<feature type="transmembrane region" description="Helical" evidence="2">
    <location>
        <begin position="207"/>
        <end position="229"/>
    </location>
</feature>
<feature type="domain" description="DUF6534" evidence="3">
    <location>
        <begin position="213"/>
        <end position="303"/>
    </location>
</feature>
<feature type="transmembrane region" description="Helical" evidence="2">
    <location>
        <begin position="72"/>
        <end position="93"/>
    </location>
</feature>
<feature type="compositionally biased region" description="Polar residues" evidence="1">
    <location>
        <begin position="314"/>
        <end position="331"/>
    </location>
</feature>
<name>A0A5C5FMU4_9BASI</name>
<dbReference type="AlphaFoldDB" id="A0A5C5FMU4"/>
<evidence type="ECO:0000256" key="1">
    <source>
        <dbReference type="SAM" id="MobiDB-lite"/>
    </source>
</evidence>
<comment type="caution">
    <text evidence="4">The sequence shown here is derived from an EMBL/GenBank/DDBJ whole genome shotgun (WGS) entry which is preliminary data.</text>
</comment>
<feature type="transmembrane region" description="Helical" evidence="2">
    <location>
        <begin position="113"/>
        <end position="136"/>
    </location>
</feature>
<feature type="transmembrane region" description="Helical" evidence="2">
    <location>
        <begin position="35"/>
        <end position="60"/>
    </location>
</feature>
<keyword evidence="2" id="KW-0472">Membrane</keyword>
<dbReference type="PANTHER" id="PTHR40465">
    <property type="entry name" value="CHROMOSOME 1, WHOLE GENOME SHOTGUN SEQUENCE"/>
    <property type="match status" value="1"/>
</dbReference>
<dbReference type="OrthoDB" id="2535105at2759"/>
<sequence length="412" mass="45546">MSTAATASTSDPAAAAAAAAEQLERFLWAVREITTPIVVGSFVSCLLYGIFLYMAVTYFLRFGSTDRLGFRLLVGFLTVACLGDTMNDCAWAWLVTVNAFTDPTIVALLPETYTVYAIFTGITVFLAQAFFTRVCLSSSSPRSRRSRSTHARRWRLWVISERRNWWLPLGMLLLELATAGLAMYLAWWTDKTTYLASFPEIEGIMWAWISAGIVVDVLITGGIVFYLLVRPRRLGGNVLKAKRSSPLGRLLVKTFQTNSVSLLLQTVTLAVIVTKRGTLWYNIPGFQESKVYAINVIATLNARTLASSDAGDSFNPNPRSSSTSKQGTTVTRRNRHEQQSMPVFDVHVEVQVDEAEGDAESDKSVDPSKELALDSTAPYSVTFERASVKDGEDIELGMKEGQERGERGWALS</sequence>
<feature type="region of interest" description="Disordered" evidence="1">
    <location>
        <begin position="393"/>
        <end position="412"/>
    </location>
</feature>